<sequence length="185" mass="19918">MPETPLADPPHTGRAPAWTAWFGRFEIALGCLALTLIFTMVFIQAAQRYSPWATLSWSGELARFSMVWMTFSVLGVLLTRGDHITLQLVDGLRSDRLLTGIQVFALLVVAAVGVGGCAEAVNLVQTQARLSSPAMGMPMSWLFIVPAIGFASLTVRALVAVVQVLRHGPHRADLGEVTAGEATFQ</sequence>
<dbReference type="InterPro" id="IPR055348">
    <property type="entry name" value="DctQ"/>
</dbReference>
<evidence type="ECO:0000256" key="7">
    <source>
        <dbReference type="ARBA" id="ARBA00023136"/>
    </source>
</evidence>
<dbReference type="PANTHER" id="PTHR35011">
    <property type="entry name" value="2,3-DIKETO-L-GULONATE TRAP TRANSPORTER SMALL PERMEASE PROTEIN YIAM"/>
    <property type="match status" value="1"/>
</dbReference>
<evidence type="ECO:0000256" key="4">
    <source>
        <dbReference type="ARBA" id="ARBA00022519"/>
    </source>
</evidence>
<comment type="subcellular location">
    <subcellularLocation>
        <location evidence="1">Cell inner membrane</location>
        <topology evidence="1">Multi-pass membrane protein</topology>
    </subcellularLocation>
</comment>
<evidence type="ECO:0000256" key="1">
    <source>
        <dbReference type="ARBA" id="ARBA00004429"/>
    </source>
</evidence>
<organism evidence="11 12">
    <name type="scientific">Ornithinimicrobium tianjinense</name>
    <dbReference type="NCBI Taxonomy" id="1195761"/>
    <lineage>
        <taxon>Bacteria</taxon>
        <taxon>Bacillati</taxon>
        <taxon>Actinomycetota</taxon>
        <taxon>Actinomycetes</taxon>
        <taxon>Micrococcales</taxon>
        <taxon>Ornithinimicrobiaceae</taxon>
        <taxon>Ornithinimicrobium</taxon>
    </lineage>
</organism>
<accession>A0A917F0P8</accession>
<reference evidence="11" key="1">
    <citation type="journal article" date="2014" name="Int. J. Syst. Evol. Microbiol.">
        <title>Complete genome sequence of Corynebacterium casei LMG S-19264T (=DSM 44701T), isolated from a smear-ripened cheese.</title>
        <authorList>
            <consortium name="US DOE Joint Genome Institute (JGI-PGF)"/>
            <person name="Walter F."/>
            <person name="Albersmeier A."/>
            <person name="Kalinowski J."/>
            <person name="Ruckert C."/>
        </authorList>
    </citation>
    <scope>NUCLEOTIDE SEQUENCE</scope>
    <source>
        <strain evidence="11">CGMCC 1.12160</strain>
    </source>
</reference>
<evidence type="ECO:0000256" key="9">
    <source>
        <dbReference type="SAM" id="Phobius"/>
    </source>
</evidence>
<dbReference type="GO" id="GO:0022857">
    <property type="term" value="F:transmembrane transporter activity"/>
    <property type="evidence" value="ECO:0007669"/>
    <property type="project" value="TreeGrafter"/>
</dbReference>
<feature type="transmembrane region" description="Helical" evidence="9">
    <location>
        <begin position="20"/>
        <end position="43"/>
    </location>
</feature>
<name>A0A917F0P8_9MICO</name>
<keyword evidence="4" id="KW-0997">Cell inner membrane</keyword>
<dbReference type="GO" id="GO:0015740">
    <property type="term" value="P:C4-dicarboxylate transport"/>
    <property type="evidence" value="ECO:0007669"/>
    <property type="project" value="TreeGrafter"/>
</dbReference>
<protein>
    <recommendedName>
        <fullName evidence="10">Tripartite ATP-independent periplasmic transporters DctQ component domain-containing protein</fullName>
    </recommendedName>
</protein>
<evidence type="ECO:0000259" key="10">
    <source>
        <dbReference type="Pfam" id="PF04290"/>
    </source>
</evidence>
<comment type="similarity">
    <text evidence="8">Belongs to the TRAP transporter small permease family.</text>
</comment>
<evidence type="ECO:0000256" key="3">
    <source>
        <dbReference type="ARBA" id="ARBA00022475"/>
    </source>
</evidence>
<evidence type="ECO:0000256" key="6">
    <source>
        <dbReference type="ARBA" id="ARBA00022989"/>
    </source>
</evidence>
<feature type="domain" description="Tripartite ATP-independent periplasmic transporters DctQ component" evidence="10">
    <location>
        <begin position="38"/>
        <end position="166"/>
    </location>
</feature>
<feature type="transmembrane region" description="Helical" evidence="9">
    <location>
        <begin position="101"/>
        <end position="121"/>
    </location>
</feature>
<dbReference type="EMBL" id="BMEM01000001">
    <property type="protein sequence ID" value="GGF40700.1"/>
    <property type="molecule type" value="Genomic_DNA"/>
</dbReference>
<evidence type="ECO:0000313" key="11">
    <source>
        <dbReference type="EMBL" id="GGF40700.1"/>
    </source>
</evidence>
<keyword evidence="3" id="KW-1003">Cell membrane</keyword>
<reference evidence="11" key="2">
    <citation type="submission" date="2020-09" db="EMBL/GenBank/DDBJ databases">
        <authorList>
            <person name="Sun Q."/>
            <person name="Zhou Y."/>
        </authorList>
    </citation>
    <scope>NUCLEOTIDE SEQUENCE</scope>
    <source>
        <strain evidence="11">CGMCC 1.12160</strain>
    </source>
</reference>
<dbReference type="Pfam" id="PF04290">
    <property type="entry name" value="DctQ"/>
    <property type="match status" value="1"/>
</dbReference>
<proteinExistence type="inferred from homology"/>
<evidence type="ECO:0000256" key="5">
    <source>
        <dbReference type="ARBA" id="ARBA00022692"/>
    </source>
</evidence>
<feature type="transmembrane region" description="Helical" evidence="9">
    <location>
        <begin position="141"/>
        <end position="165"/>
    </location>
</feature>
<comment type="caution">
    <text evidence="11">The sequence shown here is derived from an EMBL/GenBank/DDBJ whole genome shotgun (WGS) entry which is preliminary data.</text>
</comment>
<dbReference type="InterPro" id="IPR007387">
    <property type="entry name" value="TRAP_DctQ"/>
</dbReference>
<gene>
    <name evidence="11" type="ORF">GCM10011366_05450</name>
</gene>
<evidence type="ECO:0000313" key="12">
    <source>
        <dbReference type="Proteomes" id="UP000605670"/>
    </source>
</evidence>
<keyword evidence="5 9" id="KW-0812">Transmembrane</keyword>
<keyword evidence="6 9" id="KW-1133">Transmembrane helix</keyword>
<dbReference type="Proteomes" id="UP000605670">
    <property type="component" value="Unassembled WGS sequence"/>
</dbReference>
<dbReference type="AlphaFoldDB" id="A0A917F0P8"/>
<dbReference type="GO" id="GO:0005886">
    <property type="term" value="C:plasma membrane"/>
    <property type="evidence" value="ECO:0007669"/>
    <property type="project" value="UniProtKB-SubCell"/>
</dbReference>
<evidence type="ECO:0000256" key="2">
    <source>
        <dbReference type="ARBA" id="ARBA00022448"/>
    </source>
</evidence>
<evidence type="ECO:0000256" key="8">
    <source>
        <dbReference type="ARBA" id="ARBA00038436"/>
    </source>
</evidence>
<keyword evidence="12" id="KW-1185">Reference proteome</keyword>
<dbReference type="PANTHER" id="PTHR35011:SF2">
    <property type="entry name" value="2,3-DIKETO-L-GULONATE TRAP TRANSPORTER SMALL PERMEASE PROTEIN YIAM"/>
    <property type="match status" value="1"/>
</dbReference>
<keyword evidence="7 9" id="KW-0472">Membrane</keyword>
<keyword evidence="2" id="KW-0813">Transport</keyword>
<dbReference type="RefSeq" id="WP_188428061.1">
    <property type="nucleotide sequence ID" value="NZ_BAABKH010000010.1"/>
</dbReference>